<dbReference type="Proteomes" id="UP000272400">
    <property type="component" value="Unassembled WGS sequence"/>
</dbReference>
<dbReference type="GO" id="GO:0009086">
    <property type="term" value="P:methionine biosynthetic process"/>
    <property type="evidence" value="ECO:0007669"/>
    <property type="project" value="InterPro"/>
</dbReference>
<evidence type="ECO:0000313" key="9">
    <source>
        <dbReference type="EMBL" id="ROO85783.1"/>
    </source>
</evidence>
<evidence type="ECO:0000256" key="1">
    <source>
        <dbReference type="ARBA" id="ARBA00010165"/>
    </source>
</evidence>
<dbReference type="Gene3D" id="3.30.200.20">
    <property type="entry name" value="Phosphorylase Kinase, domain 1"/>
    <property type="match status" value="1"/>
</dbReference>
<dbReference type="GO" id="GO:0046522">
    <property type="term" value="F:S-methyl-5-thioribose kinase activity"/>
    <property type="evidence" value="ECO:0007669"/>
    <property type="project" value="UniProtKB-EC"/>
</dbReference>
<comment type="subunit">
    <text evidence="2">Homodimer.</text>
</comment>
<keyword evidence="4" id="KW-0808">Transferase</keyword>
<dbReference type="EC" id="2.7.1.100" evidence="3"/>
<dbReference type="Pfam" id="PF01636">
    <property type="entry name" value="APH"/>
    <property type="match status" value="1"/>
</dbReference>
<evidence type="ECO:0000256" key="4">
    <source>
        <dbReference type="ARBA" id="ARBA00022679"/>
    </source>
</evidence>
<evidence type="ECO:0000256" key="3">
    <source>
        <dbReference type="ARBA" id="ARBA00012128"/>
    </source>
</evidence>
<dbReference type="GO" id="GO:0005524">
    <property type="term" value="F:ATP binding"/>
    <property type="evidence" value="ECO:0007669"/>
    <property type="project" value="UniProtKB-KW"/>
</dbReference>
<feature type="domain" description="Aminoglycoside phosphotransferase" evidence="8">
    <location>
        <begin position="34"/>
        <end position="285"/>
    </location>
</feature>
<evidence type="ECO:0000256" key="2">
    <source>
        <dbReference type="ARBA" id="ARBA00011738"/>
    </source>
</evidence>
<gene>
    <name evidence="9" type="ORF">EDD29_3332</name>
</gene>
<dbReference type="Gene3D" id="3.90.1200.10">
    <property type="match status" value="1"/>
</dbReference>
<evidence type="ECO:0000259" key="8">
    <source>
        <dbReference type="Pfam" id="PF01636"/>
    </source>
</evidence>
<dbReference type="InterPro" id="IPR009212">
    <property type="entry name" value="Methylthioribose_kinase"/>
</dbReference>
<reference evidence="9 10" key="1">
    <citation type="submission" date="2018-11" db="EMBL/GenBank/DDBJ databases">
        <title>Sequencing the genomes of 1000 actinobacteria strains.</title>
        <authorList>
            <person name="Klenk H.-P."/>
        </authorList>
    </citation>
    <scope>NUCLEOTIDE SEQUENCE [LARGE SCALE GENOMIC DNA]</scope>
    <source>
        <strain evidence="9 10">DSM 44254</strain>
    </source>
</reference>
<keyword evidence="7" id="KW-0067">ATP-binding</keyword>
<dbReference type="RefSeq" id="WP_123665246.1">
    <property type="nucleotide sequence ID" value="NZ_RJKE01000001.1"/>
</dbReference>
<protein>
    <recommendedName>
        <fullName evidence="3">S-methyl-5-thioribose kinase</fullName>
        <ecNumber evidence="3">2.7.1.100</ecNumber>
    </recommendedName>
</protein>
<dbReference type="SUPFAM" id="SSF56112">
    <property type="entry name" value="Protein kinase-like (PK-like)"/>
    <property type="match status" value="1"/>
</dbReference>
<accession>A0A3N1CWW6</accession>
<evidence type="ECO:0000256" key="6">
    <source>
        <dbReference type="ARBA" id="ARBA00022777"/>
    </source>
</evidence>
<dbReference type="AlphaFoldDB" id="A0A3N1CWW6"/>
<keyword evidence="5" id="KW-0547">Nucleotide-binding</keyword>
<comment type="caution">
    <text evidence="9">The sequence shown here is derived from an EMBL/GenBank/DDBJ whole genome shotgun (WGS) entry which is preliminary data.</text>
</comment>
<sequence length="401" mass="43600">MSTYDLLDVTSVPAYIASRPRLAARVDPAAITRVREVGDGNLNLVFVVSAAAGPGLVLKQSLPYVRVDPTWPVTPDRNGFEAGALAAHGALAPEYVPALYDEDPARHVLAIEDLSDHRVWRGALNEGLRFEGTAEDLGRYVAKVAFGTSVFGLDPQIRKGELARAVNPELSGITEDLVFTEPYVEHERNRVLPGNVKDVADFAGDPAVRAAVGRAKLTFMTHAESLIHGDLHTGSVLVRAATPDRPRSTRAFDAEFAFYGPVGFDLGALWGNFLLAAVRAMVLDASTQAAWLLTLPALSWTAFETEFRALWPDRVDPRVFEDDTLESFLTKVRTDAAVFAGAKAARRVIGFAKVSDLESLTPYRRELASRQALHAARILLTDGRTTPLNTLFDRAGDTLTP</sequence>
<keyword evidence="10" id="KW-1185">Reference proteome</keyword>
<evidence type="ECO:0000256" key="7">
    <source>
        <dbReference type="ARBA" id="ARBA00022840"/>
    </source>
</evidence>
<dbReference type="OrthoDB" id="9777791at2"/>
<name>A0A3N1CWW6_9ACTN</name>
<evidence type="ECO:0000313" key="10">
    <source>
        <dbReference type="Proteomes" id="UP000272400"/>
    </source>
</evidence>
<dbReference type="EMBL" id="RJKE01000001">
    <property type="protein sequence ID" value="ROO85783.1"/>
    <property type="molecule type" value="Genomic_DNA"/>
</dbReference>
<dbReference type="PANTHER" id="PTHR34273:SF2">
    <property type="entry name" value="METHYLTHIORIBOSE KINASE"/>
    <property type="match status" value="1"/>
</dbReference>
<comment type="similarity">
    <text evidence="1">Belongs to the methylthioribose kinase family.</text>
</comment>
<dbReference type="InterPro" id="IPR011009">
    <property type="entry name" value="Kinase-like_dom_sf"/>
</dbReference>
<proteinExistence type="inferred from homology"/>
<organism evidence="9 10">
    <name type="scientific">Actinocorallia herbida</name>
    <dbReference type="NCBI Taxonomy" id="58109"/>
    <lineage>
        <taxon>Bacteria</taxon>
        <taxon>Bacillati</taxon>
        <taxon>Actinomycetota</taxon>
        <taxon>Actinomycetes</taxon>
        <taxon>Streptosporangiales</taxon>
        <taxon>Thermomonosporaceae</taxon>
        <taxon>Actinocorallia</taxon>
    </lineage>
</organism>
<dbReference type="PIRSF" id="PIRSF031134">
    <property type="entry name" value="MTRK"/>
    <property type="match status" value="1"/>
</dbReference>
<dbReference type="InterPro" id="IPR002575">
    <property type="entry name" value="Aminoglycoside_PTrfase"/>
</dbReference>
<keyword evidence="6 9" id="KW-0418">Kinase</keyword>
<dbReference type="PANTHER" id="PTHR34273">
    <property type="entry name" value="METHYLTHIORIBOSE KINASE"/>
    <property type="match status" value="1"/>
</dbReference>
<dbReference type="NCBIfam" id="TIGR01767">
    <property type="entry name" value="MTRK"/>
    <property type="match status" value="1"/>
</dbReference>
<evidence type="ECO:0000256" key="5">
    <source>
        <dbReference type="ARBA" id="ARBA00022741"/>
    </source>
</evidence>